<comment type="similarity">
    <text evidence="2">Belongs to the DMRL synthase family.</text>
</comment>
<gene>
    <name evidence="7" type="primary">ribH_15</name>
    <name evidence="7" type="ORF">SDC9_56662</name>
</gene>
<dbReference type="GO" id="GO:0000906">
    <property type="term" value="F:6,7-dimethyl-8-ribityllumazine synthase activity"/>
    <property type="evidence" value="ECO:0007669"/>
    <property type="project" value="UniProtKB-EC"/>
</dbReference>
<evidence type="ECO:0000256" key="3">
    <source>
        <dbReference type="ARBA" id="ARBA00012664"/>
    </source>
</evidence>
<dbReference type="GO" id="GO:0009231">
    <property type="term" value="P:riboflavin biosynthetic process"/>
    <property type="evidence" value="ECO:0007669"/>
    <property type="project" value="UniProtKB-UniPathway"/>
</dbReference>
<evidence type="ECO:0000256" key="2">
    <source>
        <dbReference type="ARBA" id="ARBA00007424"/>
    </source>
</evidence>
<dbReference type="EC" id="2.5.1.78" evidence="3"/>
<keyword evidence="4" id="KW-0686">Riboflavin biosynthesis</keyword>
<reference evidence="7" key="1">
    <citation type="submission" date="2019-08" db="EMBL/GenBank/DDBJ databases">
        <authorList>
            <person name="Kucharzyk K."/>
            <person name="Murdoch R.W."/>
            <person name="Higgins S."/>
            <person name="Loffler F."/>
        </authorList>
    </citation>
    <scope>NUCLEOTIDE SEQUENCE</scope>
</reference>
<dbReference type="EMBL" id="VSSQ01001680">
    <property type="protein sequence ID" value="MPM10332.1"/>
    <property type="molecule type" value="Genomic_DNA"/>
</dbReference>
<dbReference type="Gene3D" id="3.40.50.960">
    <property type="entry name" value="Lumazine/riboflavin synthase"/>
    <property type="match status" value="1"/>
</dbReference>
<dbReference type="PANTHER" id="PTHR21058">
    <property type="entry name" value="6,7-DIMETHYL-8-RIBITYLLUMAZINE SYNTHASE DMRL SYNTHASE LUMAZINE SYNTHASE"/>
    <property type="match status" value="1"/>
</dbReference>
<name>A0A644X2E7_9ZZZZ</name>
<evidence type="ECO:0000256" key="1">
    <source>
        <dbReference type="ARBA" id="ARBA00004917"/>
    </source>
</evidence>
<dbReference type="SUPFAM" id="SSF52121">
    <property type="entry name" value="Lumazine synthase"/>
    <property type="match status" value="1"/>
</dbReference>
<organism evidence="7">
    <name type="scientific">bioreactor metagenome</name>
    <dbReference type="NCBI Taxonomy" id="1076179"/>
    <lineage>
        <taxon>unclassified sequences</taxon>
        <taxon>metagenomes</taxon>
        <taxon>ecological metagenomes</taxon>
    </lineage>
</organism>
<dbReference type="AlphaFoldDB" id="A0A644X2E7"/>
<evidence type="ECO:0000256" key="4">
    <source>
        <dbReference type="ARBA" id="ARBA00022619"/>
    </source>
</evidence>
<dbReference type="PANTHER" id="PTHR21058:SF0">
    <property type="entry name" value="6,7-DIMETHYL-8-RIBITYLLUMAZINE SYNTHASE"/>
    <property type="match status" value="1"/>
</dbReference>
<dbReference type="InterPro" id="IPR036467">
    <property type="entry name" value="LS/RS_sf"/>
</dbReference>
<comment type="caution">
    <text evidence="7">The sequence shown here is derived from an EMBL/GenBank/DDBJ whole genome shotgun (WGS) entry which is preliminary data.</text>
</comment>
<comment type="catalytic activity">
    <reaction evidence="6">
        <text>(2S)-2-hydroxy-3-oxobutyl phosphate + 5-amino-6-(D-ribitylamino)uracil = 6,7-dimethyl-8-(1-D-ribityl)lumazine + phosphate + 2 H2O + H(+)</text>
        <dbReference type="Rhea" id="RHEA:26152"/>
        <dbReference type="ChEBI" id="CHEBI:15377"/>
        <dbReference type="ChEBI" id="CHEBI:15378"/>
        <dbReference type="ChEBI" id="CHEBI:15934"/>
        <dbReference type="ChEBI" id="CHEBI:43474"/>
        <dbReference type="ChEBI" id="CHEBI:58201"/>
        <dbReference type="ChEBI" id="CHEBI:58830"/>
        <dbReference type="EC" id="2.5.1.78"/>
    </reaction>
</comment>
<keyword evidence="5 7" id="KW-0808">Transferase</keyword>
<accession>A0A644X2E7</accession>
<dbReference type="Pfam" id="PF00885">
    <property type="entry name" value="DMRL_synthase"/>
    <property type="match status" value="1"/>
</dbReference>
<sequence length="168" mass="18129">MATQYQNLSEYDPDLLPSKEILEKQSYAIAVADWNPQVTHALLNGAIEGLTGNGVLKRNINVVHVPGTFELTYAAKQFVFDHVKSKKYDAVIVLGCVVQGDTPHFDYVCQGVTQGVAALNTVENACPVIFGVLTTNTMQQALDRAGGIHGNKGVEAAITAIKMANIVW</sequence>
<dbReference type="HAMAP" id="MF_00178">
    <property type="entry name" value="Lumazine_synth"/>
    <property type="match status" value="1"/>
</dbReference>
<dbReference type="GO" id="GO:0009349">
    <property type="term" value="C:riboflavin synthase complex"/>
    <property type="evidence" value="ECO:0007669"/>
    <property type="project" value="InterPro"/>
</dbReference>
<evidence type="ECO:0000256" key="6">
    <source>
        <dbReference type="ARBA" id="ARBA00048785"/>
    </source>
</evidence>
<dbReference type="NCBIfam" id="TIGR00114">
    <property type="entry name" value="lumazine-synth"/>
    <property type="match status" value="1"/>
</dbReference>
<dbReference type="GO" id="GO:0005829">
    <property type="term" value="C:cytosol"/>
    <property type="evidence" value="ECO:0007669"/>
    <property type="project" value="TreeGrafter"/>
</dbReference>
<evidence type="ECO:0000256" key="5">
    <source>
        <dbReference type="ARBA" id="ARBA00022679"/>
    </source>
</evidence>
<dbReference type="InterPro" id="IPR002180">
    <property type="entry name" value="LS/RS"/>
</dbReference>
<evidence type="ECO:0000313" key="7">
    <source>
        <dbReference type="EMBL" id="MPM10332.1"/>
    </source>
</evidence>
<protein>
    <recommendedName>
        <fullName evidence="3">6,7-dimethyl-8-ribityllumazine synthase</fullName>
        <ecNumber evidence="3">2.5.1.78</ecNumber>
    </recommendedName>
</protein>
<dbReference type="CDD" id="cd09209">
    <property type="entry name" value="Lumazine_synthase-I"/>
    <property type="match status" value="1"/>
</dbReference>
<dbReference type="InterPro" id="IPR034964">
    <property type="entry name" value="LS"/>
</dbReference>
<comment type="pathway">
    <text evidence="1">Cofactor biosynthesis; riboflavin biosynthesis; riboflavin from 2-hydroxy-3-oxobutyl phosphate and 5-amino-6-(D-ribitylamino)uracil: step 1/2.</text>
</comment>
<dbReference type="UniPathway" id="UPA00275">
    <property type="reaction ID" value="UER00404"/>
</dbReference>
<proteinExistence type="inferred from homology"/>